<name>A0A542XD63_9MICO</name>
<dbReference type="EMBL" id="VFOK01000001">
    <property type="protein sequence ID" value="TQL33783.1"/>
    <property type="molecule type" value="Genomic_DNA"/>
</dbReference>
<evidence type="ECO:0000313" key="1">
    <source>
        <dbReference type="EMBL" id="TQL33783.1"/>
    </source>
</evidence>
<dbReference type="Gene3D" id="3.10.490.10">
    <property type="entry name" value="Gamma-glutamyl cyclotransferase-like"/>
    <property type="match status" value="1"/>
</dbReference>
<protein>
    <recommendedName>
        <fullName evidence="3">Histone deacetylase</fullName>
    </recommendedName>
</protein>
<accession>A0A542XD63</accession>
<comment type="caution">
    <text evidence="1">The sequence shown here is derived from an EMBL/GenBank/DDBJ whole genome shotgun (WGS) entry which is preliminary data.</text>
</comment>
<evidence type="ECO:0000313" key="2">
    <source>
        <dbReference type="Proteomes" id="UP000318336"/>
    </source>
</evidence>
<reference evidence="1 2" key="1">
    <citation type="submission" date="2019-06" db="EMBL/GenBank/DDBJ databases">
        <title>Sequencing the genomes of 1000 actinobacteria strains.</title>
        <authorList>
            <person name="Klenk H.-P."/>
        </authorList>
    </citation>
    <scope>NUCLEOTIDE SEQUENCE [LARGE SCALE GENOMIC DNA]</scope>
    <source>
        <strain evidence="1 2">DSM 24617</strain>
    </source>
</reference>
<proteinExistence type="predicted"/>
<keyword evidence="2" id="KW-1185">Reference proteome</keyword>
<gene>
    <name evidence="1" type="ORF">FB554_1934</name>
</gene>
<dbReference type="Proteomes" id="UP000318336">
    <property type="component" value="Unassembled WGS sequence"/>
</dbReference>
<dbReference type="AlphaFoldDB" id="A0A542XD63"/>
<sequence length="211" mass="22493">MLPLMSTDHIWYASYGSNLSAARFGFYLSGGRPPGASRTYPGARDATPPVADRALHVPGEIFFGWDSPTWGGGGIAFLDLAAGGEALVRAYRITHEQLADVVAQEMHRDPGDALDVDELIGARRLVLGPGRYETLAVVADLEGEPVVTFTCPDDDARPAVNAPSGAYLAMIAAGLREAHGLSTPQIRDYLLPAPGVRPTWTPERLDEVLAA</sequence>
<evidence type="ECO:0008006" key="3">
    <source>
        <dbReference type="Google" id="ProtNLM"/>
    </source>
</evidence>
<organism evidence="1 2">
    <name type="scientific">Barrientosiimonas humi</name>
    <dbReference type="NCBI Taxonomy" id="999931"/>
    <lineage>
        <taxon>Bacteria</taxon>
        <taxon>Bacillati</taxon>
        <taxon>Actinomycetota</taxon>
        <taxon>Actinomycetes</taxon>
        <taxon>Micrococcales</taxon>
        <taxon>Dermacoccaceae</taxon>
        <taxon>Barrientosiimonas</taxon>
    </lineage>
</organism>